<comment type="caution">
    <text evidence="1">The sequence shown here is derived from an EMBL/GenBank/DDBJ whole genome shotgun (WGS) entry which is preliminary data.</text>
</comment>
<keyword evidence="2" id="KW-1185">Reference proteome</keyword>
<protein>
    <submittedName>
        <fullName evidence="1">Uncharacterized protein</fullName>
    </submittedName>
</protein>
<gene>
    <name evidence="1" type="ORF">GCM10010170_035110</name>
</gene>
<evidence type="ECO:0000313" key="1">
    <source>
        <dbReference type="EMBL" id="GAA2347462.1"/>
    </source>
</evidence>
<name>A0ABP5T901_9ACTN</name>
<organism evidence="1 2">
    <name type="scientific">Dactylosporangium salmoneum</name>
    <dbReference type="NCBI Taxonomy" id="53361"/>
    <lineage>
        <taxon>Bacteria</taxon>
        <taxon>Bacillati</taxon>
        <taxon>Actinomycetota</taxon>
        <taxon>Actinomycetes</taxon>
        <taxon>Micromonosporales</taxon>
        <taxon>Micromonosporaceae</taxon>
        <taxon>Dactylosporangium</taxon>
    </lineage>
</organism>
<proteinExistence type="predicted"/>
<evidence type="ECO:0000313" key="2">
    <source>
        <dbReference type="Proteomes" id="UP001501444"/>
    </source>
</evidence>
<reference evidence="2" key="1">
    <citation type="journal article" date="2019" name="Int. J. Syst. Evol. Microbiol.">
        <title>The Global Catalogue of Microorganisms (GCM) 10K type strain sequencing project: providing services to taxonomists for standard genome sequencing and annotation.</title>
        <authorList>
            <consortium name="The Broad Institute Genomics Platform"/>
            <consortium name="The Broad Institute Genome Sequencing Center for Infectious Disease"/>
            <person name="Wu L."/>
            <person name="Ma J."/>
        </authorList>
    </citation>
    <scope>NUCLEOTIDE SEQUENCE [LARGE SCALE GENOMIC DNA]</scope>
    <source>
        <strain evidence="2">JCM 3272</strain>
    </source>
</reference>
<dbReference type="Proteomes" id="UP001501444">
    <property type="component" value="Unassembled WGS sequence"/>
</dbReference>
<dbReference type="EMBL" id="BAAARV010000025">
    <property type="protein sequence ID" value="GAA2347462.1"/>
    <property type="molecule type" value="Genomic_DNA"/>
</dbReference>
<dbReference type="RefSeq" id="WP_344613461.1">
    <property type="nucleotide sequence ID" value="NZ_BAAARV010000025.1"/>
</dbReference>
<sequence length="55" mass="6557">MSNMPERLRDLYERAGRGVVDYSLIREAAAHIERLEQERADTDEFLRSNHPEYYS</sequence>
<accession>A0ABP5T901</accession>